<gene>
    <name evidence="3" type="ORF">SI65_05444</name>
</gene>
<dbReference type="Gene3D" id="3.60.10.10">
    <property type="entry name" value="Endonuclease/exonuclease/phosphatase"/>
    <property type="match status" value="1"/>
</dbReference>
<dbReference type="AlphaFoldDB" id="A0A1E3BD19"/>
<dbReference type="InterPro" id="IPR005135">
    <property type="entry name" value="Endo/exonuclease/phosphatase"/>
</dbReference>
<feature type="compositionally biased region" description="Polar residues" evidence="1">
    <location>
        <begin position="152"/>
        <end position="164"/>
    </location>
</feature>
<dbReference type="InterPro" id="IPR036691">
    <property type="entry name" value="Endo/exonu/phosph_ase_sf"/>
</dbReference>
<feature type="domain" description="Endonuclease/exonuclease/phosphatase" evidence="2">
    <location>
        <begin position="596"/>
        <end position="707"/>
    </location>
</feature>
<dbReference type="Pfam" id="PF14529">
    <property type="entry name" value="Exo_endo_phos_2"/>
    <property type="match status" value="1"/>
</dbReference>
<dbReference type="OrthoDB" id="4501366at2759"/>
<feature type="compositionally biased region" description="Polar residues" evidence="1">
    <location>
        <begin position="178"/>
        <end position="190"/>
    </location>
</feature>
<feature type="compositionally biased region" description="Basic and acidic residues" evidence="1">
    <location>
        <begin position="472"/>
        <end position="483"/>
    </location>
</feature>
<evidence type="ECO:0000313" key="3">
    <source>
        <dbReference type="EMBL" id="ODM18827.1"/>
    </source>
</evidence>
<dbReference type="EMBL" id="JXNT01000005">
    <property type="protein sequence ID" value="ODM18827.1"/>
    <property type="molecule type" value="Genomic_DNA"/>
</dbReference>
<evidence type="ECO:0000259" key="2">
    <source>
        <dbReference type="Pfam" id="PF14529"/>
    </source>
</evidence>
<comment type="caution">
    <text evidence="3">The sequence shown here is derived from an EMBL/GenBank/DDBJ whole genome shotgun (WGS) entry which is preliminary data.</text>
</comment>
<feature type="region of interest" description="Disordered" evidence="1">
    <location>
        <begin position="152"/>
        <end position="200"/>
    </location>
</feature>
<reference evidence="3 4" key="1">
    <citation type="journal article" date="2016" name="BMC Genomics">
        <title>Comparative genomic and transcriptomic analyses of the Fuzhuan brick tea-fermentation fungus Aspergillus cristatus.</title>
        <authorList>
            <person name="Ge Y."/>
            <person name="Wang Y."/>
            <person name="Liu Y."/>
            <person name="Tan Y."/>
            <person name="Ren X."/>
            <person name="Zhang X."/>
            <person name="Hyde K.D."/>
            <person name="Liu Y."/>
            <person name="Liu Z."/>
        </authorList>
    </citation>
    <scope>NUCLEOTIDE SEQUENCE [LARGE SCALE GENOMIC DNA]</scope>
    <source>
        <strain evidence="3 4">GZAAS20.1005</strain>
    </source>
</reference>
<accession>A0A1E3BD19</accession>
<dbReference type="GO" id="GO:0003824">
    <property type="term" value="F:catalytic activity"/>
    <property type="evidence" value="ECO:0007669"/>
    <property type="project" value="InterPro"/>
</dbReference>
<proteinExistence type="predicted"/>
<organism evidence="3 4">
    <name type="scientific">Aspergillus cristatus</name>
    <name type="common">Chinese Fuzhuan brick tea-fermentation fungus</name>
    <name type="synonym">Eurotium cristatum</name>
    <dbReference type="NCBI Taxonomy" id="573508"/>
    <lineage>
        <taxon>Eukaryota</taxon>
        <taxon>Fungi</taxon>
        <taxon>Dikarya</taxon>
        <taxon>Ascomycota</taxon>
        <taxon>Pezizomycotina</taxon>
        <taxon>Eurotiomycetes</taxon>
        <taxon>Eurotiomycetidae</taxon>
        <taxon>Eurotiales</taxon>
        <taxon>Aspergillaceae</taxon>
        <taxon>Aspergillus</taxon>
        <taxon>Aspergillus subgen. Aspergillus</taxon>
    </lineage>
</organism>
<keyword evidence="4" id="KW-1185">Reference proteome</keyword>
<feature type="region of interest" description="Disordered" evidence="1">
    <location>
        <begin position="1"/>
        <end position="84"/>
    </location>
</feature>
<protein>
    <recommendedName>
        <fullName evidence="2">Endonuclease/exonuclease/phosphatase domain-containing protein</fullName>
    </recommendedName>
</protein>
<feature type="region of interest" description="Disordered" evidence="1">
    <location>
        <begin position="458"/>
        <end position="488"/>
    </location>
</feature>
<name>A0A1E3BD19_ASPCR</name>
<dbReference type="SUPFAM" id="SSF56219">
    <property type="entry name" value="DNase I-like"/>
    <property type="match status" value="1"/>
</dbReference>
<dbReference type="VEuPathDB" id="FungiDB:SI65_05444"/>
<dbReference type="Proteomes" id="UP000094569">
    <property type="component" value="Unassembled WGS sequence"/>
</dbReference>
<sequence length="809" mass="89834">MPPVTRHSARGHASGGPRYGDSPREQGLAALVKAREHRKLEKPDNQMEGGTGEPNASPPPPTPLFMDYEMATQSPPATLEPQCPNKQLDFELGKNASIALQARAKKEKEEDKEILEFLNLLDKKLSSMKQKSLPRASSFGKALQTFVHNYFTQPSGKANDQGHTANPGPASPPKTYANAISPSKPSNKTGKQPDVSAPKPARPLRLFLRLPTDHPARHASPHAALQKLRSSLDPAVTNAIKEIQHVPTGLAIGPKDVQSAEILLDNKDDIQQVIQGSNAELEQRWAIFVIPGATKQYIGYDTSIVTVTEQAAKEEFKLQTGTMPLKLHWSRKSQEHSHNTDNTATMVLAVPETSASRIPPWIHFFGKNLRIRRKVITPKVQQCSCCWDYHNPRSCTRRPKCRLCGAKDHTEEDHKESTQQCANCLRPAPADHAQCPVRPSIKQGILVRVPKTQVAAIRRIESSRQRTPPSKNMEDSHQDKQTDNDVSSKNTAVEAVNVARSPSPHEAALQLAFQQDYHVILIQEPWISTFRTRRLSKHHPAFNLFTPIEDWTHKPRTLTYIRKHPQLKAELVPYGPQPSRDLTAVQVGSGDQQVTLMNLYNAPPGSVDAGEGLKHLLSQTLPTRPCLVAGDFNLYHSSWQTNTISSAGAEHFLQWVDHQGMTLMLEPNTPTHDNNTIDLTWANRPLVCLGTHTEPALGFPVLADHIALSTTVHWHPVNNTKPVPPLRMATMQEDIFHSVIHKEAASLGEPPTQLDLTPEALDQYTSAIIQAITNALEASTKRAHAHPSGHRWWNEDCQDAVVALFTRSR</sequence>
<dbReference type="STRING" id="573508.A0A1E3BD19"/>
<evidence type="ECO:0000313" key="4">
    <source>
        <dbReference type="Proteomes" id="UP000094569"/>
    </source>
</evidence>
<evidence type="ECO:0000256" key="1">
    <source>
        <dbReference type="SAM" id="MobiDB-lite"/>
    </source>
</evidence>